<evidence type="ECO:0000313" key="1">
    <source>
        <dbReference type="EMBL" id="SUZ91801.1"/>
    </source>
</evidence>
<organism evidence="1">
    <name type="scientific">marine metagenome</name>
    <dbReference type="NCBI Taxonomy" id="408172"/>
    <lineage>
        <taxon>unclassified sequences</taxon>
        <taxon>metagenomes</taxon>
        <taxon>ecological metagenomes</taxon>
    </lineage>
</organism>
<dbReference type="EMBL" id="UINC01002006">
    <property type="protein sequence ID" value="SUZ91801.1"/>
    <property type="molecule type" value="Genomic_DNA"/>
</dbReference>
<reference evidence="1" key="1">
    <citation type="submission" date="2018-05" db="EMBL/GenBank/DDBJ databases">
        <authorList>
            <person name="Lanie J.A."/>
            <person name="Ng W.-L."/>
            <person name="Kazmierczak K.M."/>
            <person name="Andrzejewski T.M."/>
            <person name="Davidsen T.M."/>
            <person name="Wayne K.J."/>
            <person name="Tettelin H."/>
            <person name="Glass J.I."/>
            <person name="Rusch D."/>
            <person name="Podicherti R."/>
            <person name="Tsui H.-C.T."/>
            <person name="Winkler M.E."/>
        </authorList>
    </citation>
    <scope>NUCLEOTIDE SEQUENCE</scope>
</reference>
<name>A0A381RKE3_9ZZZZ</name>
<dbReference type="AlphaFoldDB" id="A0A381RKE3"/>
<sequence>MRRLDRRAALTRSRAVEAAGNITGLIEFIPENVEKAPEDPGVFLIISSSQKVLHVGTTDAKGLRESLWNVLEEQPFGATGYFKYVAEPDVAKAVEIKAELIAEHKPPHNLGYSRFRNEEVTLPKQGHSIRHSAPNP</sequence>
<protein>
    <submittedName>
        <fullName evidence="1">Uncharacterized protein</fullName>
    </submittedName>
</protein>
<accession>A0A381RKE3</accession>
<proteinExistence type="predicted"/>
<gene>
    <name evidence="1" type="ORF">METZ01_LOCUS44655</name>
</gene>